<gene>
    <name evidence="1" type="ORF">B4U80_10496</name>
</gene>
<sequence>MAKCGETSNFSFDEFYKVEVKKTIWKIPNKYQNLKSIGYGAYGQCCNRSYKEYKSGN</sequence>
<dbReference type="AlphaFoldDB" id="A0A443RVH1"/>
<dbReference type="VEuPathDB" id="VectorBase:LDEU012836"/>
<evidence type="ECO:0000313" key="1">
    <source>
        <dbReference type="EMBL" id="RWS19204.1"/>
    </source>
</evidence>
<dbReference type="Proteomes" id="UP000288716">
    <property type="component" value="Unassembled WGS sequence"/>
</dbReference>
<dbReference type="STRING" id="299467.A0A443RVH1"/>
<protein>
    <submittedName>
        <fullName evidence="1">Uncharacterized protein</fullName>
    </submittedName>
</protein>
<name>A0A443RVH1_9ACAR</name>
<dbReference type="EMBL" id="NCKV01028956">
    <property type="protein sequence ID" value="RWS19204.1"/>
    <property type="molecule type" value="Genomic_DNA"/>
</dbReference>
<organism evidence="1 2">
    <name type="scientific">Leptotrombidium deliense</name>
    <dbReference type="NCBI Taxonomy" id="299467"/>
    <lineage>
        <taxon>Eukaryota</taxon>
        <taxon>Metazoa</taxon>
        <taxon>Ecdysozoa</taxon>
        <taxon>Arthropoda</taxon>
        <taxon>Chelicerata</taxon>
        <taxon>Arachnida</taxon>
        <taxon>Acari</taxon>
        <taxon>Acariformes</taxon>
        <taxon>Trombidiformes</taxon>
        <taxon>Prostigmata</taxon>
        <taxon>Anystina</taxon>
        <taxon>Parasitengona</taxon>
        <taxon>Trombiculoidea</taxon>
        <taxon>Trombiculidae</taxon>
        <taxon>Leptotrombidium</taxon>
    </lineage>
</organism>
<comment type="caution">
    <text evidence="1">The sequence shown here is derived from an EMBL/GenBank/DDBJ whole genome shotgun (WGS) entry which is preliminary data.</text>
</comment>
<keyword evidence="2" id="KW-1185">Reference proteome</keyword>
<reference evidence="1 2" key="1">
    <citation type="journal article" date="2018" name="Gigascience">
        <title>Genomes of trombidid mites reveal novel predicted allergens and laterally-transferred genes associated with secondary metabolism.</title>
        <authorList>
            <person name="Dong X."/>
            <person name="Chaisiri K."/>
            <person name="Xia D."/>
            <person name="Armstrong S.D."/>
            <person name="Fang Y."/>
            <person name="Donnelly M.J."/>
            <person name="Kadowaki T."/>
            <person name="McGarry J.W."/>
            <person name="Darby A.C."/>
            <person name="Makepeace B.L."/>
        </authorList>
    </citation>
    <scope>NUCLEOTIDE SEQUENCE [LARGE SCALE GENOMIC DNA]</scope>
    <source>
        <strain evidence="1">UoL-UT</strain>
    </source>
</reference>
<dbReference type="Gene3D" id="3.30.200.20">
    <property type="entry name" value="Phosphorylase Kinase, domain 1"/>
    <property type="match status" value="1"/>
</dbReference>
<proteinExistence type="predicted"/>
<evidence type="ECO:0000313" key="2">
    <source>
        <dbReference type="Proteomes" id="UP000288716"/>
    </source>
</evidence>
<accession>A0A443RVH1</accession>
<dbReference type="OrthoDB" id="192887at2759"/>